<dbReference type="HOGENOM" id="CLU_1660883_0_0_1"/>
<feature type="compositionally biased region" description="Polar residues" evidence="1">
    <location>
        <begin position="69"/>
        <end position="99"/>
    </location>
</feature>
<dbReference type="EnsemblFungi" id="EJT72365">
    <property type="protein sequence ID" value="EJT72365"/>
    <property type="gene ID" value="GGTG_09231"/>
</dbReference>
<evidence type="ECO:0000313" key="3">
    <source>
        <dbReference type="EnsemblFungi" id="EJT72365"/>
    </source>
</evidence>
<dbReference type="VEuPathDB" id="FungiDB:GGTG_09231"/>
<name>J3P6T9_GAET3</name>
<dbReference type="EMBL" id="GL385399">
    <property type="protein sequence ID" value="EJT72365.1"/>
    <property type="molecule type" value="Genomic_DNA"/>
</dbReference>
<reference evidence="4" key="1">
    <citation type="submission" date="2010-07" db="EMBL/GenBank/DDBJ databases">
        <title>The genome sequence of Gaeumannomyces graminis var. tritici strain R3-111a-1.</title>
        <authorList>
            <consortium name="The Broad Institute Genome Sequencing Platform"/>
            <person name="Ma L.-J."/>
            <person name="Dead R."/>
            <person name="Young S."/>
            <person name="Zeng Q."/>
            <person name="Koehrsen M."/>
            <person name="Alvarado L."/>
            <person name="Berlin A."/>
            <person name="Chapman S.B."/>
            <person name="Chen Z."/>
            <person name="Freedman E."/>
            <person name="Gellesch M."/>
            <person name="Goldberg J."/>
            <person name="Griggs A."/>
            <person name="Gujja S."/>
            <person name="Heilman E.R."/>
            <person name="Heiman D."/>
            <person name="Hepburn T."/>
            <person name="Howarth C."/>
            <person name="Jen D."/>
            <person name="Larson L."/>
            <person name="Mehta T."/>
            <person name="Neiman D."/>
            <person name="Pearson M."/>
            <person name="Roberts A."/>
            <person name="Saif S."/>
            <person name="Shea T."/>
            <person name="Shenoy N."/>
            <person name="Sisk P."/>
            <person name="Stolte C."/>
            <person name="Sykes S."/>
            <person name="Walk T."/>
            <person name="White J."/>
            <person name="Yandava C."/>
            <person name="Haas B."/>
            <person name="Nusbaum C."/>
            <person name="Birren B."/>
        </authorList>
    </citation>
    <scope>NUCLEOTIDE SEQUENCE [LARGE SCALE GENOMIC DNA]</scope>
    <source>
        <strain evidence="4">R3-111a-1</strain>
    </source>
</reference>
<reference evidence="2" key="3">
    <citation type="submission" date="2010-09" db="EMBL/GenBank/DDBJ databases">
        <title>Annotation of Gaeumannomyces graminis var. tritici R3-111a-1.</title>
        <authorList>
            <consortium name="The Broad Institute Genome Sequencing Platform"/>
            <person name="Ma L.-J."/>
            <person name="Dead R."/>
            <person name="Young S.K."/>
            <person name="Zeng Q."/>
            <person name="Gargeya S."/>
            <person name="Fitzgerald M."/>
            <person name="Haas B."/>
            <person name="Abouelleil A."/>
            <person name="Alvarado L."/>
            <person name="Arachchi H.M."/>
            <person name="Berlin A."/>
            <person name="Brown A."/>
            <person name="Chapman S.B."/>
            <person name="Chen Z."/>
            <person name="Dunbar C."/>
            <person name="Freedman E."/>
            <person name="Gearin G."/>
            <person name="Gellesch M."/>
            <person name="Goldberg J."/>
            <person name="Griggs A."/>
            <person name="Gujja S."/>
            <person name="Heiman D."/>
            <person name="Howarth C."/>
            <person name="Larson L."/>
            <person name="Lui A."/>
            <person name="MacDonald P.J.P."/>
            <person name="Mehta T."/>
            <person name="Montmayeur A."/>
            <person name="Murphy C."/>
            <person name="Neiman D."/>
            <person name="Pearson M."/>
            <person name="Priest M."/>
            <person name="Roberts A."/>
            <person name="Saif S."/>
            <person name="Shea T."/>
            <person name="Shenoy N."/>
            <person name="Sisk P."/>
            <person name="Stolte C."/>
            <person name="Sykes S."/>
            <person name="Yandava C."/>
            <person name="Wortman J."/>
            <person name="Nusbaum C."/>
            <person name="Birren B."/>
        </authorList>
    </citation>
    <scope>NUCLEOTIDE SEQUENCE</scope>
    <source>
        <strain evidence="2">R3-111a-1</strain>
    </source>
</reference>
<dbReference type="GeneID" id="20349689"/>
<reference evidence="3" key="5">
    <citation type="submission" date="2018-04" db="UniProtKB">
        <authorList>
            <consortium name="EnsemblFungi"/>
        </authorList>
    </citation>
    <scope>IDENTIFICATION</scope>
    <source>
        <strain evidence="3">R3-111a-1</strain>
    </source>
</reference>
<feature type="compositionally biased region" description="Polar residues" evidence="1">
    <location>
        <begin position="52"/>
        <end position="61"/>
    </location>
</feature>
<organism evidence="2">
    <name type="scientific">Gaeumannomyces tritici (strain R3-111a-1)</name>
    <name type="common">Wheat and barley take-all root rot fungus</name>
    <name type="synonym">Gaeumannomyces graminis var. tritici</name>
    <dbReference type="NCBI Taxonomy" id="644352"/>
    <lineage>
        <taxon>Eukaryota</taxon>
        <taxon>Fungi</taxon>
        <taxon>Dikarya</taxon>
        <taxon>Ascomycota</taxon>
        <taxon>Pezizomycotina</taxon>
        <taxon>Sordariomycetes</taxon>
        <taxon>Sordariomycetidae</taxon>
        <taxon>Magnaporthales</taxon>
        <taxon>Magnaporthaceae</taxon>
        <taxon>Gaeumannomyces</taxon>
    </lineage>
</organism>
<dbReference type="AlphaFoldDB" id="J3P6T9"/>
<evidence type="ECO:0000313" key="4">
    <source>
        <dbReference type="Proteomes" id="UP000006039"/>
    </source>
</evidence>
<reference evidence="3" key="4">
    <citation type="journal article" date="2015" name="G3 (Bethesda)">
        <title>Genome sequences of three phytopathogenic species of the Magnaporthaceae family of fungi.</title>
        <authorList>
            <person name="Okagaki L.H."/>
            <person name="Nunes C.C."/>
            <person name="Sailsbery J."/>
            <person name="Clay B."/>
            <person name="Brown D."/>
            <person name="John T."/>
            <person name="Oh Y."/>
            <person name="Young N."/>
            <person name="Fitzgerald M."/>
            <person name="Haas B.J."/>
            <person name="Zeng Q."/>
            <person name="Young S."/>
            <person name="Adiconis X."/>
            <person name="Fan L."/>
            <person name="Levin J.Z."/>
            <person name="Mitchell T.K."/>
            <person name="Okubara P.A."/>
            <person name="Farman M.L."/>
            <person name="Kohn L.M."/>
            <person name="Birren B."/>
            <person name="Ma L.-J."/>
            <person name="Dean R.A."/>
        </authorList>
    </citation>
    <scope>NUCLEOTIDE SEQUENCE</scope>
    <source>
        <strain evidence="3">R3-111a-1</strain>
    </source>
</reference>
<proteinExistence type="predicted"/>
<evidence type="ECO:0000313" key="2">
    <source>
        <dbReference type="EMBL" id="EJT72365.1"/>
    </source>
</evidence>
<accession>J3P6T9</accession>
<keyword evidence="4" id="KW-1185">Reference proteome</keyword>
<gene>
    <name evidence="3" type="primary">20349689</name>
    <name evidence="2" type="ORF">GGTG_09231</name>
</gene>
<feature type="compositionally biased region" description="Polar residues" evidence="1">
    <location>
        <begin position="1"/>
        <end position="10"/>
    </location>
</feature>
<dbReference type="Proteomes" id="UP000006039">
    <property type="component" value="Unassembled WGS sequence"/>
</dbReference>
<feature type="region of interest" description="Disordered" evidence="1">
    <location>
        <begin position="1"/>
        <end position="159"/>
    </location>
</feature>
<evidence type="ECO:0000256" key="1">
    <source>
        <dbReference type="SAM" id="MobiDB-lite"/>
    </source>
</evidence>
<sequence>MQHPNNQSTLEPIPASAISEQTPQDRANDQGKHHANGQGKNAAPVSPAASVTIPSEANQHNAGLHTTEHASQAQVSSRPFFTPLGSTITNLPPQITSTPWAHCRGSKRRSPHQAATLARPPRQWPITVWSSRNTSQTPPPRVSAPDNDAGSATGPSPQA</sequence>
<protein>
    <submittedName>
        <fullName evidence="2 3">Uncharacterized protein</fullName>
    </submittedName>
</protein>
<reference evidence="2" key="2">
    <citation type="submission" date="2010-07" db="EMBL/GenBank/DDBJ databases">
        <authorList>
            <consortium name="The Broad Institute Genome Sequencing Platform"/>
            <consortium name="Broad Institute Genome Sequencing Center for Infectious Disease"/>
            <person name="Ma L.-J."/>
            <person name="Dead R."/>
            <person name="Young S."/>
            <person name="Zeng Q."/>
            <person name="Koehrsen M."/>
            <person name="Alvarado L."/>
            <person name="Berlin A."/>
            <person name="Chapman S.B."/>
            <person name="Chen Z."/>
            <person name="Freedman E."/>
            <person name="Gellesch M."/>
            <person name="Goldberg J."/>
            <person name="Griggs A."/>
            <person name="Gujja S."/>
            <person name="Heilman E.R."/>
            <person name="Heiman D."/>
            <person name="Hepburn T."/>
            <person name="Howarth C."/>
            <person name="Jen D."/>
            <person name="Larson L."/>
            <person name="Mehta T."/>
            <person name="Neiman D."/>
            <person name="Pearson M."/>
            <person name="Roberts A."/>
            <person name="Saif S."/>
            <person name="Shea T."/>
            <person name="Shenoy N."/>
            <person name="Sisk P."/>
            <person name="Stolte C."/>
            <person name="Sykes S."/>
            <person name="Walk T."/>
            <person name="White J."/>
            <person name="Yandava C."/>
            <person name="Haas B."/>
            <person name="Nusbaum C."/>
            <person name="Birren B."/>
        </authorList>
    </citation>
    <scope>NUCLEOTIDE SEQUENCE</scope>
    <source>
        <strain evidence="2">R3-111a-1</strain>
    </source>
</reference>
<dbReference type="RefSeq" id="XP_009225339.1">
    <property type="nucleotide sequence ID" value="XM_009227075.1"/>
</dbReference>